<keyword evidence="2 7" id="KW-0963">Cytoplasm</keyword>
<dbReference type="Proteomes" id="UP001205740">
    <property type="component" value="Unassembled WGS sequence"/>
</dbReference>
<dbReference type="PROSITE" id="PS51740">
    <property type="entry name" value="SPOVT_ABRB"/>
    <property type="match status" value="2"/>
</dbReference>
<name>A0ABT1H9N9_9NOCA</name>
<sequence length="143" mass="15993">MFVGTHAHKLDDKGRLTLPAKFREQLAGGMLVTRGQDRCLVIYSPEKFEEIALRAAAASKVDEKARMFQRTLMSSTEEMVPDAQGRITLSAEHRRYAGLSKACTVIGNFDNVEVWDSQAWEAYQSQHEESYSRGDNPALGSIL</sequence>
<keyword evidence="10" id="KW-1185">Reference proteome</keyword>
<evidence type="ECO:0000256" key="5">
    <source>
        <dbReference type="ARBA" id="ARBA00023125"/>
    </source>
</evidence>
<dbReference type="CDD" id="cd16321">
    <property type="entry name" value="MraZ_C"/>
    <property type="match status" value="1"/>
</dbReference>
<dbReference type="InterPro" id="IPR003444">
    <property type="entry name" value="MraZ"/>
</dbReference>
<protein>
    <recommendedName>
        <fullName evidence="1 7">Transcriptional regulator MraZ</fullName>
    </recommendedName>
</protein>
<evidence type="ECO:0000256" key="7">
    <source>
        <dbReference type="HAMAP-Rule" id="MF_01008"/>
    </source>
</evidence>
<dbReference type="RefSeq" id="WP_253656096.1">
    <property type="nucleotide sequence ID" value="NZ_BAAAOE010000002.1"/>
</dbReference>
<organism evidence="9 10">
    <name type="scientific">Williamsia serinedens</name>
    <dbReference type="NCBI Taxonomy" id="391736"/>
    <lineage>
        <taxon>Bacteria</taxon>
        <taxon>Bacillati</taxon>
        <taxon>Actinomycetota</taxon>
        <taxon>Actinomycetes</taxon>
        <taxon>Mycobacteriales</taxon>
        <taxon>Nocardiaceae</taxon>
        <taxon>Williamsia</taxon>
    </lineage>
</organism>
<dbReference type="EMBL" id="JAMTCG010000007">
    <property type="protein sequence ID" value="MCP2162533.1"/>
    <property type="molecule type" value="Genomic_DNA"/>
</dbReference>
<evidence type="ECO:0000256" key="4">
    <source>
        <dbReference type="ARBA" id="ARBA00023015"/>
    </source>
</evidence>
<dbReference type="InterPro" id="IPR007159">
    <property type="entry name" value="SpoVT-AbrB_dom"/>
</dbReference>
<dbReference type="InterPro" id="IPR020603">
    <property type="entry name" value="MraZ_dom"/>
</dbReference>
<dbReference type="InterPro" id="IPR038619">
    <property type="entry name" value="MraZ_sf"/>
</dbReference>
<comment type="subunit">
    <text evidence="7">Forms oligomers.</text>
</comment>
<feature type="domain" description="SpoVT-AbrB" evidence="8">
    <location>
        <begin position="76"/>
        <end position="119"/>
    </location>
</feature>
<keyword evidence="6 7" id="KW-0804">Transcription</keyword>
<proteinExistence type="inferred from homology"/>
<keyword evidence="5 7" id="KW-0238">DNA-binding</keyword>
<evidence type="ECO:0000259" key="8">
    <source>
        <dbReference type="PROSITE" id="PS51740"/>
    </source>
</evidence>
<dbReference type="InterPro" id="IPR035642">
    <property type="entry name" value="MraZ_N"/>
</dbReference>
<dbReference type="CDD" id="cd16320">
    <property type="entry name" value="MraZ_N"/>
    <property type="match status" value="1"/>
</dbReference>
<accession>A0ABT1H9N9</accession>
<dbReference type="HAMAP" id="MF_01008">
    <property type="entry name" value="MraZ"/>
    <property type="match status" value="1"/>
</dbReference>
<dbReference type="SUPFAM" id="SSF89447">
    <property type="entry name" value="AbrB/MazE/MraZ-like"/>
    <property type="match status" value="1"/>
</dbReference>
<gene>
    <name evidence="7" type="primary">mraZ</name>
    <name evidence="9" type="ORF">LX12_003741</name>
</gene>
<reference evidence="9 10" key="1">
    <citation type="submission" date="2022-06" db="EMBL/GenBank/DDBJ databases">
        <title>Genomic Encyclopedia of Archaeal and Bacterial Type Strains, Phase II (KMG-II): from individual species to whole genera.</title>
        <authorList>
            <person name="Goeker M."/>
        </authorList>
    </citation>
    <scope>NUCLEOTIDE SEQUENCE [LARGE SCALE GENOMIC DNA]</scope>
    <source>
        <strain evidence="9 10">DSM 45037</strain>
    </source>
</reference>
<comment type="caution">
    <text evidence="9">The sequence shown here is derived from an EMBL/GenBank/DDBJ whole genome shotgun (WGS) entry which is preliminary data.</text>
</comment>
<evidence type="ECO:0000256" key="6">
    <source>
        <dbReference type="ARBA" id="ARBA00023163"/>
    </source>
</evidence>
<dbReference type="Gene3D" id="3.40.1550.20">
    <property type="entry name" value="Transcriptional regulator MraZ domain"/>
    <property type="match status" value="1"/>
</dbReference>
<dbReference type="InterPro" id="IPR035644">
    <property type="entry name" value="MraZ_C"/>
</dbReference>
<comment type="similarity">
    <text evidence="7">Belongs to the MraZ family.</text>
</comment>
<dbReference type="NCBIfam" id="TIGR00242">
    <property type="entry name" value="division/cell wall cluster transcriptional repressor MraZ"/>
    <property type="match status" value="1"/>
</dbReference>
<evidence type="ECO:0000313" key="9">
    <source>
        <dbReference type="EMBL" id="MCP2162533.1"/>
    </source>
</evidence>
<evidence type="ECO:0000256" key="1">
    <source>
        <dbReference type="ARBA" id="ARBA00013860"/>
    </source>
</evidence>
<evidence type="ECO:0000313" key="10">
    <source>
        <dbReference type="Proteomes" id="UP001205740"/>
    </source>
</evidence>
<feature type="domain" description="SpoVT-AbrB" evidence="8">
    <location>
        <begin position="5"/>
        <end position="47"/>
    </location>
</feature>
<dbReference type="PANTHER" id="PTHR34701">
    <property type="entry name" value="TRANSCRIPTIONAL REGULATOR MRAZ"/>
    <property type="match status" value="1"/>
</dbReference>
<dbReference type="Pfam" id="PF02381">
    <property type="entry name" value="MraZ"/>
    <property type="match status" value="2"/>
</dbReference>
<comment type="subcellular location">
    <subcellularLocation>
        <location evidence="7">Cytoplasm</location>
        <location evidence="7">Nucleoid</location>
    </subcellularLocation>
</comment>
<evidence type="ECO:0000256" key="3">
    <source>
        <dbReference type="ARBA" id="ARBA00022737"/>
    </source>
</evidence>
<dbReference type="PANTHER" id="PTHR34701:SF1">
    <property type="entry name" value="TRANSCRIPTIONAL REGULATOR MRAZ"/>
    <property type="match status" value="1"/>
</dbReference>
<evidence type="ECO:0000256" key="2">
    <source>
        <dbReference type="ARBA" id="ARBA00022490"/>
    </source>
</evidence>
<dbReference type="InterPro" id="IPR037914">
    <property type="entry name" value="SpoVT-AbrB_sf"/>
</dbReference>
<keyword evidence="3" id="KW-0677">Repeat</keyword>
<keyword evidence="4 7" id="KW-0805">Transcription regulation</keyword>